<organism evidence="1 2">
    <name type="scientific">Enterococcus ratti</name>
    <dbReference type="NCBI Taxonomy" id="150033"/>
    <lineage>
        <taxon>Bacteria</taxon>
        <taxon>Bacillati</taxon>
        <taxon>Bacillota</taxon>
        <taxon>Bacilli</taxon>
        <taxon>Lactobacillales</taxon>
        <taxon>Enterococcaceae</taxon>
        <taxon>Enterococcus</taxon>
    </lineage>
</organism>
<protein>
    <submittedName>
        <fullName evidence="1">Uncharacterized protein</fullName>
    </submittedName>
</protein>
<name>A0A1L8WDV4_9ENTE</name>
<evidence type="ECO:0000313" key="1">
    <source>
        <dbReference type="EMBL" id="OJG78892.1"/>
    </source>
</evidence>
<proteinExistence type="predicted"/>
<accession>A0A1L8WDV4</accession>
<dbReference type="Proteomes" id="UP000182152">
    <property type="component" value="Unassembled WGS sequence"/>
</dbReference>
<keyword evidence="2" id="KW-1185">Reference proteome</keyword>
<evidence type="ECO:0000313" key="2">
    <source>
        <dbReference type="Proteomes" id="UP000182152"/>
    </source>
</evidence>
<comment type="caution">
    <text evidence="1">The sequence shown here is derived from an EMBL/GenBank/DDBJ whole genome shotgun (WGS) entry which is preliminary data.</text>
</comment>
<gene>
    <name evidence="1" type="ORF">RV14_GL001060</name>
</gene>
<dbReference type="AlphaFoldDB" id="A0A1L8WDV4"/>
<reference evidence="1 2" key="1">
    <citation type="submission" date="2014-12" db="EMBL/GenBank/DDBJ databases">
        <title>Draft genome sequences of 29 type strains of Enterococci.</title>
        <authorList>
            <person name="Zhong Z."/>
            <person name="Sun Z."/>
            <person name="Liu W."/>
            <person name="Zhang W."/>
            <person name="Zhang H."/>
        </authorList>
    </citation>
    <scope>NUCLEOTIDE SEQUENCE [LARGE SCALE GENOMIC DNA]</scope>
    <source>
        <strain evidence="1 2">DSM 15687</strain>
    </source>
</reference>
<dbReference type="EMBL" id="JXLB01000021">
    <property type="protein sequence ID" value="OJG78892.1"/>
    <property type="molecule type" value="Genomic_DNA"/>
</dbReference>
<sequence>MLSYISFFRVILPSFYQVIYPLEQVMNREISAPMFHSTS</sequence>